<dbReference type="Pfam" id="PF13460">
    <property type="entry name" value="NAD_binding_10"/>
    <property type="match status" value="1"/>
</dbReference>
<dbReference type="EMBL" id="FMCT01000001">
    <property type="protein sequence ID" value="SCE65235.1"/>
    <property type="molecule type" value="Genomic_DNA"/>
</dbReference>
<dbReference type="InterPro" id="IPR052718">
    <property type="entry name" value="NmrA-type_oxidoreductase"/>
</dbReference>
<evidence type="ECO:0000313" key="3">
    <source>
        <dbReference type="Proteomes" id="UP000183585"/>
    </source>
</evidence>
<sequence>MAGEATFVSRAERDQVIVGVTGASGGLGGRTVRMLAGAGHRVVALTRDPGAALAGAGRAAPERVEARRVDFDEPAGLPAALAGIDRLLIVSTDAWEPARRIAQHRAAIDAAVAAGVGHVVYTSLVACDGPPELLNSAHRATEEHLRGCGLPWTILRNAIYASGVAELLAPAVSTGRHVTNAGDGAVAYVARDDCAAVAAAVLAAGPGPARGLAGRTLDVTGPEALTADHLAGLLGARLGRPVEVVHVDDDAYRDRLVGAGTPAPVAAALVALGRAVRSGRYGRVSTTVPELTGGPARRVDASVAVAS</sequence>
<organism evidence="2 3">
    <name type="scientific">Micromonospora carbonacea</name>
    <dbReference type="NCBI Taxonomy" id="47853"/>
    <lineage>
        <taxon>Bacteria</taxon>
        <taxon>Bacillati</taxon>
        <taxon>Actinomycetota</taxon>
        <taxon>Actinomycetes</taxon>
        <taxon>Micromonosporales</taxon>
        <taxon>Micromonosporaceae</taxon>
        <taxon>Micromonospora</taxon>
    </lineage>
</organism>
<reference evidence="3" key="1">
    <citation type="submission" date="2016-06" db="EMBL/GenBank/DDBJ databases">
        <authorList>
            <person name="Varghese N."/>
            <person name="Submissions Spin"/>
        </authorList>
    </citation>
    <scope>NUCLEOTIDE SEQUENCE [LARGE SCALE GENOMIC DNA]</scope>
    <source>
        <strain evidence="3">DSM 43168</strain>
    </source>
</reference>
<dbReference type="SUPFAM" id="SSF51735">
    <property type="entry name" value="NAD(P)-binding Rossmann-fold domains"/>
    <property type="match status" value="1"/>
</dbReference>
<dbReference type="PANTHER" id="PTHR47129">
    <property type="entry name" value="QUINONE OXIDOREDUCTASE 2"/>
    <property type="match status" value="1"/>
</dbReference>
<name>A0A1C4U0L9_9ACTN</name>
<accession>A0A1C4U0L9</accession>
<dbReference type="PANTHER" id="PTHR47129:SF1">
    <property type="entry name" value="NMRA-LIKE DOMAIN-CONTAINING PROTEIN"/>
    <property type="match status" value="1"/>
</dbReference>
<evidence type="ECO:0000259" key="1">
    <source>
        <dbReference type="Pfam" id="PF13460"/>
    </source>
</evidence>
<dbReference type="InterPro" id="IPR016040">
    <property type="entry name" value="NAD(P)-bd_dom"/>
</dbReference>
<dbReference type="Proteomes" id="UP000183585">
    <property type="component" value="Unassembled WGS sequence"/>
</dbReference>
<keyword evidence="3" id="KW-1185">Reference proteome</keyword>
<dbReference type="Gene3D" id="3.90.25.10">
    <property type="entry name" value="UDP-galactose 4-epimerase, domain 1"/>
    <property type="match status" value="1"/>
</dbReference>
<dbReference type="AlphaFoldDB" id="A0A1C4U0L9"/>
<proteinExistence type="predicted"/>
<dbReference type="Gene3D" id="3.40.50.720">
    <property type="entry name" value="NAD(P)-binding Rossmann-like Domain"/>
    <property type="match status" value="1"/>
</dbReference>
<evidence type="ECO:0000313" key="2">
    <source>
        <dbReference type="EMBL" id="SCE65235.1"/>
    </source>
</evidence>
<dbReference type="InterPro" id="IPR036291">
    <property type="entry name" value="NAD(P)-bd_dom_sf"/>
</dbReference>
<feature type="domain" description="NAD(P)-binding" evidence="1">
    <location>
        <begin position="22"/>
        <end position="203"/>
    </location>
</feature>
<protein>
    <submittedName>
        <fullName evidence="2">NAD(P)H dehydrogenase (Quinone)</fullName>
    </submittedName>
</protein>
<dbReference type="STRING" id="47853.TK50_17400"/>
<gene>
    <name evidence="2" type="ORF">GA0070563_101166</name>
</gene>